<evidence type="ECO:0000313" key="2">
    <source>
        <dbReference type="EMBL" id="NMM47741.1"/>
    </source>
</evidence>
<dbReference type="RefSeq" id="WP_169678569.1">
    <property type="nucleotide sequence ID" value="NZ_JABBNU010000003.1"/>
</dbReference>
<evidence type="ECO:0008006" key="4">
    <source>
        <dbReference type="Google" id="ProtNLM"/>
    </source>
</evidence>
<keyword evidence="3" id="KW-1185">Reference proteome</keyword>
<name>A0A848IWT2_9BACT</name>
<keyword evidence="1" id="KW-0472">Membrane</keyword>
<sequence length="150" mass="16963">MMTKILLGSRNNFSLKTNRWIYIIGGLIYALLGIMMVLDDGFSLLAISWIIMGVIGVVYSILALSGKSKYAPKFEADQERLSFKTGVFSSTINFQWKDIQMIKFGHYTIEIVSKNQSKNFTYETNPDVSVSIKQTIRKYAQSKDIEIIGG</sequence>
<dbReference type="Proteomes" id="UP000559010">
    <property type="component" value="Unassembled WGS sequence"/>
</dbReference>
<feature type="transmembrane region" description="Helical" evidence="1">
    <location>
        <begin position="20"/>
        <end position="38"/>
    </location>
</feature>
<dbReference type="AlphaFoldDB" id="A0A848IWT2"/>
<reference evidence="2 3" key="1">
    <citation type="submission" date="2020-04" db="EMBL/GenBank/DDBJ databases">
        <title>Flammeovirgaceae bacterium KN852 isolated from deep sea.</title>
        <authorList>
            <person name="Zhang D.-C."/>
        </authorList>
    </citation>
    <scope>NUCLEOTIDE SEQUENCE [LARGE SCALE GENOMIC DNA]</scope>
    <source>
        <strain evidence="2 3">KN852</strain>
    </source>
</reference>
<evidence type="ECO:0000313" key="3">
    <source>
        <dbReference type="Proteomes" id="UP000559010"/>
    </source>
</evidence>
<keyword evidence="1" id="KW-0812">Transmembrane</keyword>
<evidence type="ECO:0000256" key="1">
    <source>
        <dbReference type="SAM" id="Phobius"/>
    </source>
</evidence>
<gene>
    <name evidence="2" type="ORF">HH304_04965</name>
</gene>
<protein>
    <recommendedName>
        <fullName evidence="4">PH (Pleckstrin Homology) domain-containing protein</fullName>
    </recommendedName>
</protein>
<dbReference type="EMBL" id="JABBNU010000003">
    <property type="protein sequence ID" value="NMM47741.1"/>
    <property type="molecule type" value="Genomic_DNA"/>
</dbReference>
<accession>A0A848IWT2</accession>
<feature type="transmembrane region" description="Helical" evidence="1">
    <location>
        <begin position="44"/>
        <end position="64"/>
    </location>
</feature>
<keyword evidence="1" id="KW-1133">Transmembrane helix</keyword>
<comment type="caution">
    <text evidence="2">The sequence shown here is derived from an EMBL/GenBank/DDBJ whole genome shotgun (WGS) entry which is preliminary data.</text>
</comment>
<organism evidence="2 3">
    <name type="scientific">Marinigracilibium pacificum</name>
    <dbReference type="NCBI Taxonomy" id="2729599"/>
    <lineage>
        <taxon>Bacteria</taxon>
        <taxon>Pseudomonadati</taxon>
        <taxon>Bacteroidota</taxon>
        <taxon>Cytophagia</taxon>
        <taxon>Cytophagales</taxon>
        <taxon>Flammeovirgaceae</taxon>
        <taxon>Marinigracilibium</taxon>
    </lineage>
</organism>
<proteinExistence type="predicted"/>